<name>A0A0L0T467_ALLM3</name>
<feature type="region of interest" description="Disordered" evidence="1">
    <location>
        <begin position="1"/>
        <end position="22"/>
    </location>
</feature>
<dbReference type="VEuPathDB" id="FungiDB:AMAG_14067"/>
<organism evidence="2 3">
    <name type="scientific">Allomyces macrogynus (strain ATCC 38327)</name>
    <name type="common">Allomyces javanicus var. macrogynus</name>
    <dbReference type="NCBI Taxonomy" id="578462"/>
    <lineage>
        <taxon>Eukaryota</taxon>
        <taxon>Fungi</taxon>
        <taxon>Fungi incertae sedis</taxon>
        <taxon>Blastocladiomycota</taxon>
        <taxon>Blastocladiomycetes</taxon>
        <taxon>Blastocladiales</taxon>
        <taxon>Blastocladiaceae</taxon>
        <taxon>Allomyces</taxon>
    </lineage>
</organism>
<dbReference type="OrthoDB" id="5565241at2759"/>
<reference evidence="3" key="2">
    <citation type="submission" date="2009-11" db="EMBL/GenBank/DDBJ databases">
        <title>The Genome Sequence of Allomyces macrogynus strain ATCC 38327.</title>
        <authorList>
            <consortium name="The Broad Institute Genome Sequencing Platform"/>
            <person name="Russ C."/>
            <person name="Cuomo C."/>
            <person name="Shea T."/>
            <person name="Young S.K."/>
            <person name="Zeng Q."/>
            <person name="Koehrsen M."/>
            <person name="Haas B."/>
            <person name="Borodovsky M."/>
            <person name="Guigo R."/>
            <person name="Alvarado L."/>
            <person name="Berlin A."/>
            <person name="Borenstein D."/>
            <person name="Chen Z."/>
            <person name="Engels R."/>
            <person name="Freedman E."/>
            <person name="Gellesch M."/>
            <person name="Goldberg J."/>
            <person name="Griggs A."/>
            <person name="Gujja S."/>
            <person name="Heiman D."/>
            <person name="Hepburn T."/>
            <person name="Howarth C."/>
            <person name="Jen D."/>
            <person name="Larson L."/>
            <person name="Lewis B."/>
            <person name="Mehta T."/>
            <person name="Park D."/>
            <person name="Pearson M."/>
            <person name="Roberts A."/>
            <person name="Saif S."/>
            <person name="Shenoy N."/>
            <person name="Sisk P."/>
            <person name="Stolte C."/>
            <person name="Sykes S."/>
            <person name="Walk T."/>
            <person name="White J."/>
            <person name="Yandava C."/>
            <person name="Burger G."/>
            <person name="Gray M.W."/>
            <person name="Holland P.W.H."/>
            <person name="King N."/>
            <person name="Lang F.B.F."/>
            <person name="Roger A.J."/>
            <person name="Ruiz-Trillo I."/>
            <person name="Lander E."/>
            <person name="Nusbaum C."/>
        </authorList>
    </citation>
    <scope>NUCLEOTIDE SEQUENCE [LARGE SCALE GENOMIC DNA]</scope>
    <source>
        <strain evidence="3">ATCC 38327</strain>
    </source>
</reference>
<sequence length="616" mass="67453">MGSTCSAGHAKRRDGEDEVQARPLSTVATSRLESLPDVVLDRLFALLAPNPHGKLSFAATRTNGTQVEVADADGTHALFQLANASPKVYARALHWAIHTAPVGFVSLVRPDAASTMVRPAGDPARALRGRLGLICDHTAEAGVRIYLITAVTWNPAAANLRPFDEFMIQQSIVVPCRTVSVPFHQIRTCRLDRKLPLPPGVDARAASWSTPDPHSPRGLSDLPAALLPVLTRLHVSFVPNQVLDAELAHQLESCPSLAILDLEYDHWSRNDTVNKVLSVFLRHLPPQLKALSVNTWFQRINLPELFDAQDGQVDDLSLPSTLVALNLFDRVSGPGAWHSAIFDSFLTALTRNPDIRLRKLVAPNVEWNSPTRCHQFAQFIARHAPGSLNLKLHGQNMDVSDLIKYVVMTNGNAAIRGLDVLGQKLMPDTLILGHLLHLVELRLKSMDLDLHVLTTLVLPGFTHLQLLSLQGVRLNDDAMAVLAPTLATLTELRTLHLSHNEFSTVGLDVFASVALPQLVKLRELLLRNLRNVTSFAAVASAMPRSVRLVVLVGSVVSNNDLQLLTHAPIHQARVIQWGSGIPGRTCTERRIVRDVDAPSSVHVATKEIPAQINIFE</sequence>
<gene>
    <name evidence="2" type="ORF">AMAG_14067</name>
</gene>
<dbReference type="EMBL" id="GG745361">
    <property type="protein sequence ID" value="KNE69501.1"/>
    <property type="molecule type" value="Genomic_DNA"/>
</dbReference>
<evidence type="ECO:0000313" key="2">
    <source>
        <dbReference type="EMBL" id="KNE69501.1"/>
    </source>
</evidence>
<evidence type="ECO:0000313" key="3">
    <source>
        <dbReference type="Proteomes" id="UP000054350"/>
    </source>
</evidence>
<dbReference type="Gene3D" id="3.80.10.10">
    <property type="entry name" value="Ribonuclease Inhibitor"/>
    <property type="match status" value="1"/>
</dbReference>
<keyword evidence="3" id="KW-1185">Reference proteome</keyword>
<accession>A0A0L0T467</accession>
<dbReference type="AlphaFoldDB" id="A0A0L0T467"/>
<dbReference type="SUPFAM" id="SSF52047">
    <property type="entry name" value="RNI-like"/>
    <property type="match status" value="1"/>
</dbReference>
<evidence type="ECO:0000256" key="1">
    <source>
        <dbReference type="SAM" id="MobiDB-lite"/>
    </source>
</evidence>
<reference evidence="2 3" key="1">
    <citation type="submission" date="2009-11" db="EMBL/GenBank/DDBJ databases">
        <title>Annotation of Allomyces macrogynus ATCC 38327.</title>
        <authorList>
            <consortium name="The Broad Institute Genome Sequencing Platform"/>
            <person name="Russ C."/>
            <person name="Cuomo C."/>
            <person name="Burger G."/>
            <person name="Gray M.W."/>
            <person name="Holland P.W.H."/>
            <person name="King N."/>
            <person name="Lang F.B.F."/>
            <person name="Roger A.J."/>
            <person name="Ruiz-Trillo I."/>
            <person name="Young S.K."/>
            <person name="Zeng Q."/>
            <person name="Gargeya S."/>
            <person name="Fitzgerald M."/>
            <person name="Haas B."/>
            <person name="Abouelleil A."/>
            <person name="Alvarado L."/>
            <person name="Arachchi H.M."/>
            <person name="Berlin A."/>
            <person name="Chapman S.B."/>
            <person name="Gearin G."/>
            <person name="Goldberg J."/>
            <person name="Griggs A."/>
            <person name="Gujja S."/>
            <person name="Hansen M."/>
            <person name="Heiman D."/>
            <person name="Howarth C."/>
            <person name="Larimer J."/>
            <person name="Lui A."/>
            <person name="MacDonald P.J.P."/>
            <person name="McCowen C."/>
            <person name="Montmayeur A."/>
            <person name="Murphy C."/>
            <person name="Neiman D."/>
            <person name="Pearson M."/>
            <person name="Priest M."/>
            <person name="Roberts A."/>
            <person name="Saif S."/>
            <person name="Shea T."/>
            <person name="Sisk P."/>
            <person name="Stolte C."/>
            <person name="Sykes S."/>
            <person name="Wortman J."/>
            <person name="Nusbaum C."/>
            <person name="Birren B."/>
        </authorList>
    </citation>
    <scope>NUCLEOTIDE SEQUENCE [LARGE SCALE GENOMIC DNA]</scope>
    <source>
        <strain evidence="2 3">ATCC 38327</strain>
    </source>
</reference>
<protein>
    <submittedName>
        <fullName evidence="2">Uncharacterized protein</fullName>
    </submittedName>
</protein>
<proteinExistence type="predicted"/>
<dbReference type="InterPro" id="IPR032675">
    <property type="entry name" value="LRR_dom_sf"/>
</dbReference>
<dbReference type="Proteomes" id="UP000054350">
    <property type="component" value="Unassembled WGS sequence"/>
</dbReference>